<dbReference type="GO" id="GO:0015627">
    <property type="term" value="C:type II protein secretion system complex"/>
    <property type="evidence" value="ECO:0007669"/>
    <property type="project" value="InterPro"/>
</dbReference>
<comment type="caution">
    <text evidence="3">The sequence shown here is derived from an EMBL/GenBank/DDBJ whole genome shotgun (WGS) entry which is preliminary data.</text>
</comment>
<evidence type="ECO:0000259" key="2">
    <source>
        <dbReference type="Pfam" id="PF16537"/>
    </source>
</evidence>
<dbReference type="EMBL" id="QFXD01000225">
    <property type="protein sequence ID" value="RDH89244.1"/>
    <property type="molecule type" value="Genomic_DNA"/>
</dbReference>
<sequence>MSLILEALKKAERQHRIGQVPRLGAVNTQQDLGQSRWFGIVALVFLGLGLLVLGLYLGREDPQQMVSGPALVPDMQPARSEALTFPAPQPQKPAPVEPQVAAVQEPKIQPPEPKVPSVTTPVVEEPPAPVLKVPPKSISELPPGFVDNLPEFNIDVHSYNDQPKRRYVLINLEKYREGDYLAAGPLLSEILPDGVVLEHMGERFKLPIGNQ</sequence>
<reference evidence="3 4" key="1">
    <citation type="journal article" date="2018" name="ISME J.">
        <title>Endosymbiont genomes yield clues of tubeworm success.</title>
        <authorList>
            <person name="Li Y."/>
            <person name="Liles M.R."/>
            <person name="Halanych K.M."/>
        </authorList>
    </citation>
    <scope>NUCLEOTIDE SEQUENCE [LARGE SCALE GENOMIC DNA]</scope>
    <source>
        <strain evidence="3">A1422</strain>
    </source>
</reference>
<protein>
    <recommendedName>
        <fullName evidence="2">Type II secretion system protein GspB C-terminal domain-containing protein</fullName>
    </recommendedName>
</protein>
<keyword evidence="1" id="KW-1133">Transmembrane helix</keyword>
<evidence type="ECO:0000313" key="3">
    <source>
        <dbReference type="EMBL" id="RDH89244.1"/>
    </source>
</evidence>
<organism evidence="3 4">
    <name type="scientific">endosymbiont of Lamellibrachia luymesi</name>
    <dbReference type="NCBI Taxonomy" id="2200907"/>
    <lineage>
        <taxon>Bacteria</taxon>
        <taxon>Pseudomonadati</taxon>
        <taxon>Pseudomonadota</taxon>
        <taxon>Gammaproteobacteria</taxon>
        <taxon>sulfur-oxidizing symbionts</taxon>
    </lineage>
</organism>
<dbReference type="InterPro" id="IPR032389">
    <property type="entry name" value="GspB_C"/>
</dbReference>
<feature type="transmembrane region" description="Helical" evidence="1">
    <location>
        <begin position="37"/>
        <end position="57"/>
    </location>
</feature>
<feature type="domain" description="Type II secretion system protein GspB C-terminal" evidence="2">
    <location>
        <begin position="149"/>
        <end position="207"/>
    </location>
</feature>
<evidence type="ECO:0000256" key="1">
    <source>
        <dbReference type="SAM" id="Phobius"/>
    </source>
</evidence>
<keyword evidence="1" id="KW-0472">Membrane</keyword>
<proteinExistence type="predicted"/>
<dbReference type="AlphaFoldDB" id="A0A370DUZ5"/>
<keyword evidence="1" id="KW-0812">Transmembrane</keyword>
<name>A0A370DUZ5_9GAMM</name>
<dbReference type="Proteomes" id="UP000255508">
    <property type="component" value="Unassembled WGS sequence"/>
</dbReference>
<accession>A0A370DUZ5</accession>
<evidence type="ECO:0000313" key="4">
    <source>
        <dbReference type="Proteomes" id="UP000255508"/>
    </source>
</evidence>
<gene>
    <name evidence="3" type="ORF">DIZ79_12650</name>
</gene>
<dbReference type="Pfam" id="PF16537">
    <property type="entry name" value="T2SSB"/>
    <property type="match status" value="1"/>
</dbReference>